<dbReference type="AlphaFoldDB" id="A0A6N8J0Z8"/>
<dbReference type="Gene3D" id="3.40.190.10">
    <property type="entry name" value="Periplasmic binding protein-like II"/>
    <property type="match status" value="1"/>
</dbReference>
<feature type="signal peptide" evidence="2">
    <location>
        <begin position="1"/>
        <end position="28"/>
    </location>
</feature>
<comment type="caution">
    <text evidence="3">The sequence shown here is derived from an EMBL/GenBank/DDBJ whole genome shotgun (WGS) entry which is preliminary data.</text>
</comment>
<dbReference type="InterPro" id="IPR006311">
    <property type="entry name" value="TAT_signal"/>
</dbReference>
<keyword evidence="4" id="KW-1185">Reference proteome</keyword>
<dbReference type="Pfam" id="PF03401">
    <property type="entry name" value="TctC"/>
    <property type="match status" value="1"/>
</dbReference>
<dbReference type="PANTHER" id="PTHR42928">
    <property type="entry name" value="TRICARBOXYLATE-BINDING PROTEIN"/>
    <property type="match status" value="1"/>
</dbReference>
<dbReference type="PROSITE" id="PS51318">
    <property type="entry name" value="TAT"/>
    <property type="match status" value="1"/>
</dbReference>
<proteinExistence type="inferred from homology"/>
<dbReference type="Gene3D" id="3.40.190.150">
    <property type="entry name" value="Bordetella uptake gene, domain 1"/>
    <property type="match status" value="1"/>
</dbReference>
<name>A0A6N8J0Z8_9BURK</name>
<dbReference type="InterPro" id="IPR005064">
    <property type="entry name" value="BUG"/>
</dbReference>
<evidence type="ECO:0000256" key="2">
    <source>
        <dbReference type="SAM" id="SignalP"/>
    </source>
</evidence>
<comment type="similarity">
    <text evidence="1">Belongs to the UPF0065 (bug) family.</text>
</comment>
<dbReference type="EMBL" id="WSEL01000009">
    <property type="protein sequence ID" value="MVQ31933.1"/>
    <property type="molecule type" value="Genomic_DNA"/>
</dbReference>
<dbReference type="Proteomes" id="UP000469385">
    <property type="component" value="Unassembled WGS sequence"/>
</dbReference>
<keyword evidence="2" id="KW-0732">Signal</keyword>
<feature type="chain" id="PRO_5027106346" evidence="2">
    <location>
        <begin position="29"/>
        <end position="330"/>
    </location>
</feature>
<evidence type="ECO:0000256" key="1">
    <source>
        <dbReference type="ARBA" id="ARBA00006987"/>
    </source>
</evidence>
<dbReference type="CDD" id="cd13578">
    <property type="entry name" value="PBP2_Bug27"/>
    <property type="match status" value="1"/>
</dbReference>
<sequence>MADVPMRRRTALATAGGAALLAVPAFHAAAQQYPARPVKILVPYAPGGAVDIFARLLAKEFATLNGQAYVVENKGGAGGAIAAAEVARSTPDGYTVLFGATGPNAIVPAVYGPATGFDPVKDLVPVTLLASMPYVLVVHPALPVRGVADLVAYARANPGKLNYASSGNGGPDHLAGELFKLLGNLNVVHVPYKGSGPALADLAGGQVQYLFTSPLVAMPLVDSGKVRVIGMTGLQRNASLANLPAIAETLPGFELSSWYGLFVPAGTPAAVVARLNADARRITASDEFRDAVRKRGVDAQASSPEEFGAYVRAELAKWSRVVKDAGIRSE</sequence>
<reference evidence="3 4" key="1">
    <citation type="submission" date="2019-12" db="EMBL/GenBank/DDBJ databases">
        <authorList>
            <person name="Huq M.A."/>
        </authorList>
    </citation>
    <scope>NUCLEOTIDE SEQUENCE [LARGE SCALE GENOMIC DNA]</scope>
    <source>
        <strain evidence="3 4">MAH-25</strain>
    </source>
</reference>
<accession>A0A6N8J0Z8</accession>
<dbReference type="PIRSF" id="PIRSF017082">
    <property type="entry name" value="YflP"/>
    <property type="match status" value="1"/>
</dbReference>
<gene>
    <name evidence="3" type="ORF">GON04_20915</name>
</gene>
<dbReference type="SUPFAM" id="SSF53850">
    <property type="entry name" value="Periplasmic binding protein-like II"/>
    <property type="match status" value="1"/>
</dbReference>
<protein>
    <submittedName>
        <fullName evidence="3">Tripartite tricarboxylate transporter substrate binding protein</fullName>
    </submittedName>
</protein>
<dbReference type="InterPro" id="IPR042100">
    <property type="entry name" value="Bug_dom1"/>
</dbReference>
<evidence type="ECO:0000313" key="3">
    <source>
        <dbReference type="EMBL" id="MVQ31933.1"/>
    </source>
</evidence>
<dbReference type="PANTHER" id="PTHR42928:SF5">
    <property type="entry name" value="BLR1237 PROTEIN"/>
    <property type="match status" value="1"/>
</dbReference>
<organism evidence="3 4">
    <name type="scientific">Ramlibacter pinisoli</name>
    <dbReference type="NCBI Taxonomy" id="2682844"/>
    <lineage>
        <taxon>Bacteria</taxon>
        <taxon>Pseudomonadati</taxon>
        <taxon>Pseudomonadota</taxon>
        <taxon>Betaproteobacteria</taxon>
        <taxon>Burkholderiales</taxon>
        <taxon>Comamonadaceae</taxon>
        <taxon>Ramlibacter</taxon>
    </lineage>
</organism>
<evidence type="ECO:0000313" key="4">
    <source>
        <dbReference type="Proteomes" id="UP000469385"/>
    </source>
</evidence>
<dbReference type="RefSeq" id="WP_157399934.1">
    <property type="nucleotide sequence ID" value="NZ_WSEL01000009.1"/>
</dbReference>